<comment type="catalytic activity">
    <reaction evidence="3">
        <text>3',5'-cyclic CMP + H2O = CMP + H(+)</text>
        <dbReference type="Rhea" id="RHEA:72675"/>
        <dbReference type="ChEBI" id="CHEBI:15377"/>
        <dbReference type="ChEBI" id="CHEBI:15378"/>
        <dbReference type="ChEBI" id="CHEBI:58003"/>
        <dbReference type="ChEBI" id="CHEBI:60377"/>
    </reaction>
    <physiologicalReaction direction="left-to-right" evidence="3">
        <dbReference type="Rhea" id="RHEA:72676"/>
    </physiologicalReaction>
</comment>
<dbReference type="RefSeq" id="WP_191800748.1">
    <property type="nucleotide sequence ID" value="NZ_JACSQL010000005.1"/>
</dbReference>
<keyword evidence="1" id="KW-0540">Nuclease</keyword>
<feature type="domain" description="Metallo-beta-lactamase" evidence="6">
    <location>
        <begin position="17"/>
        <end position="215"/>
    </location>
</feature>
<evidence type="ECO:0000256" key="4">
    <source>
        <dbReference type="ARBA" id="ARBA00034301"/>
    </source>
</evidence>
<keyword evidence="1" id="KW-0255">Endonuclease</keyword>
<dbReference type="PANTHER" id="PTHR46018">
    <property type="entry name" value="ZINC PHOSPHODIESTERASE ELAC PROTEIN 1"/>
    <property type="match status" value="1"/>
</dbReference>
<dbReference type="Gene3D" id="3.60.15.10">
    <property type="entry name" value="Ribonuclease Z/Hydroxyacylglutathione hydrolase-like"/>
    <property type="match status" value="1"/>
</dbReference>
<dbReference type="Proteomes" id="UP000608071">
    <property type="component" value="Unassembled WGS sequence"/>
</dbReference>
<evidence type="ECO:0000313" key="8">
    <source>
        <dbReference type="Proteomes" id="UP000608071"/>
    </source>
</evidence>
<dbReference type="InterPro" id="IPR001279">
    <property type="entry name" value="Metallo-B-lactamas"/>
</dbReference>
<evidence type="ECO:0000259" key="6">
    <source>
        <dbReference type="SMART" id="SM00849"/>
    </source>
</evidence>
<dbReference type="EMBL" id="JACSQL010000005">
    <property type="protein sequence ID" value="MBD7969092.1"/>
    <property type="molecule type" value="Genomic_DNA"/>
</dbReference>
<organism evidence="7 8">
    <name type="scientific">Paenibacillus gallinarum</name>
    <dbReference type="NCBI Taxonomy" id="2762232"/>
    <lineage>
        <taxon>Bacteria</taxon>
        <taxon>Bacillati</taxon>
        <taxon>Bacillota</taxon>
        <taxon>Bacilli</taxon>
        <taxon>Bacillales</taxon>
        <taxon>Paenibacillaceae</taxon>
        <taxon>Paenibacillus</taxon>
    </lineage>
</organism>
<evidence type="ECO:0000256" key="3">
    <source>
        <dbReference type="ARBA" id="ARBA00034221"/>
    </source>
</evidence>
<keyword evidence="8" id="KW-1185">Reference proteome</keyword>
<comment type="catalytic activity">
    <reaction evidence="5">
        <text>3',5'-cyclic UMP + H2O = UMP + H(+)</text>
        <dbReference type="Rhea" id="RHEA:70575"/>
        <dbReference type="ChEBI" id="CHEBI:15377"/>
        <dbReference type="ChEBI" id="CHEBI:15378"/>
        <dbReference type="ChEBI" id="CHEBI:57865"/>
        <dbReference type="ChEBI" id="CHEBI:184387"/>
    </reaction>
    <physiologicalReaction direction="left-to-right" evidence="5">
        <dbReference type="Rhea" id="RHEA:70576"/>
    </physiologicalReaction>
</comment>
<keyword evidence="1" id="KW-0378">Hydrolase</keyword>
<keyword evidence="2" id="KW-0862">Zinc</keyword>
<comment type="caution">
    <text evidence="7">The sequence shown here is derived from an EMBL/GenBank/DDBJ whole genome shotgun (WGS) entry which is preliminary data.</text>
</comment>
<dbReference type="PANTHER" id="PTHR46018:SF2">
    <property type="entry name" value="ZINC PHOSPHODIESTERASE ELAC PROTEIN 1"/>
    <property type="match status" value="1"/>
</dbReference>
<dbReference type="SMART" id="SM00849">
    <property type="entry name" value="Lactamase_B"/>
    <property type="match status" value="1"/>
</dbReference>
<reference evidence="7 8" key="1">
    <citation type="submission" date="2020-08" db="EMBL/GenBank/DDBJ databases">
        <title>A Genomic Blueprint of the Chicken Gut Microbiome.</title>
        <authorList>
            <person name="Gilroy R."/>
            <person name="Ravi A."/>
            <person name="Getino M."/>
            <person name="Pursley I."/>
            <person name="Horton D.L."/>
            <person name="Alikhan N.-F."/>
            <person name="Baker D."/>
            <person name="Gharbi K."/>
            <person name="Hall N."/>
            <person name="Watson M."/>
            <person name="Adriaenssens E.M."/>
            <person name="Foster-Nyarko E."/>
            <person name="Jarju S."/>
            <person name="Secka A."/>
            <person name="Antonio M."/>
            <person name="Oren A."/>
            <person name="Chaudhuri R."/>
            <person name="La Ragione R.M."/>
            <person name="Hildebrand F."/>
            <person name="Pallen M.J."/>
        </authorList>
    </citation>
    <scope>NUCLEOTIDE SEQUENCE [LARGE SCALE GENOMIC DNA]</scope>
    <source>
        <strain evidence="7 8">Sa2BVA9</strain>
    </source>
</reference>
<comment type="function">
    <text evidence="4">Counteracts the endogenous Pycsar antiviral defense system. Phosphodiesterase that enables metal-dependent hydrolysis of host cyclic nucleotide Pycsar defense signals such as cCMP and cUMP.</text>
</comment>
<evidence type="ECO:0000256" key="5">
    <source>
        <dbReference type="ARBA" id="ARBA00048505"/>
    </source>
</evidence>
<proteinExistence type="predicted"/>
<accession>A0ABR8T004</accession>
<gene>
    <name evidence="7" type="ORF">H9647_13525</name>
</gene>
<protein>
    <submittedName>
        <fullName evidence="7">MBL fold metallo-hydrolase</fullName>
    </submittedName>
</protein>
<dbReference type="Pfam" id="PF23023">
    <property type="entry name" value="Anti-Pycsar_Apyc1"/>
    <property type="match status" value="1"/>
</dbReference>
<evidence type="ECO:0000256" key="2">
    <source>
        <dbReference type="ARBA" id="ARBA00022833"/>
    </source>
</evidence>
<dbReference type="SUPFAM" id="SSF56281">
    <property type="entry name" value="Metallo-hydrolase/oxidoreductase"/>
    <property type="match status" value="1"/>
</dbReference>
<name>A0ABR8T004_9BACL</name>
<evidence type="ECO:0000256" key="1">
    <source>
        <dbReference type="ARBA" id="ARBA00022759"/>
    </source>
</evidence>
<sequence length="246" mass="28055">MQIKFLGTGDMFSFEQDHNSAMIEHEGTRLIIDFPESNSKALHKLGIPLSDVRDVFITHLHDDHINGLQQLGYYAQVFGDHKPTLYIHEQLVDPLWRTLEPGMKYTVGGEKSLEDYFHIVPLQEGTPFTIGGITYEMTRTQHVPGMISCGLLARGYFYYSGDATMDQNLLLDIDQDVKIIFYECHMQDVTIGSHTSLGDIQALPESIQRKTLLMHYHDGYANSDVRERFNQQSLAKLAHPLEVIEL</sequence>
<dbReference type="InterPro" id="IPR036866">
    <property type="entry name" value="RibonucZ/Hydroxyglut_hydro"/>
</dbReference>
<evidence type="ECO:0000313" key="7">
    <source>
        <dbReference type="EMBL" id="MBD7969092.1"/>
    </source>
</evidence>